<dbReference type="PROSITE" id="PS50212">
    <property type="entry name" value="RASGEF_NTER"/>
    <property type="match status" value="1"/>
</dbReference>
<dbReference type="InterPro" id="IPR014710">
    <property type="entry name" value="RmlC-like_jellyroll"/>
</dbReference>
<keyword evidence="7 9" id="KW-0344">Guanine-nucleotide releasing factor</keyword>
<dbReference type="FunFam" id="2.60.120.10:FF:000019">
    <property type="entry name" value="rap guanine nucleotide exchange factor 6 isoform X1"/>
    <property type="match status" value="1"/>
</dbReference>
<dbReference type="Pfam" id="PF00618">
    <property type="entry name" value="RasGEF_N"/>
    <property type="match status" value="1"/>
</dbReference>
<evidence type="ECO:0000259" key="15">
    <source>
        <dbReference type="PROSITE" id="PS50212"/>
    </source>
</evidence>
<gene>
    <name evidence="16" type="ORF">GDO86_005359</name>
</gene>
<protein>
    <recommendedName>
        <fullName evidence="18">Rap guanine nucleotide exchange factor 2</fullName>
    </recommendedName>
</protein>
<comment type="caution">
    <text evidence="16">The sequence shown here is derived from an EMBL/GenBank/DDBJ whole genome shotgun (WGS) entry which is preliminary data.</text>
</comment>
<dbReference type="GO" id="GO:0005886">
    <property type="term" value="C:plasma membrane"/>
    <property type="evidence" value="ECO:0007669"/>
    <property type="project" value="UniProtKB-SubCell"/>
</dbReference>
<dbReference type="InterPro" id="IPR023578">
    <property type="entry name" value="Ras_GEF_dom_sf"/>
</dbReference>
<feature type="compositionally biased region" description="Polar residues" evidence="10">
    <location>
        <begin position="1293"/>
        <end position="1304"/>
    </location>
</feature>
<dbReference type="SUPFAM" id="SSF50156">
    <property type="entry name" value="PDZ domain-like"/>
    <property type="match status" value="1"/>
</dbReference>
<accession>A0A8T2J6M0</accession>
<feature type="compositionally biased region" description="Low complexity" evidence="10">
    <location>
        <begin position="1065"/>
        <end position="1085"/>
    </location>
</feature>
<comment type="subcellular location">
    <subcellularLocation>
        <location evidence="1">Cell membrane</location>
    </subcellularLocation>
    <subcellularLocation>
        <location evidence="2">Cytoplasm</location>
    </subcellularLocation>
</comment>
<feature type="compositionally biased region" description="Acidic residues" evidence="10">
    <location>
        <begin position="63"/>
        <end position="75"/>
    </location>
</feature>
<dbReference type="InterPro" id="IPR036034">
    <property type="entry name" value="PDZ_sf"/>
</dbReference>
<dbReference type="PROSITE" id="PS50009">
    <property type="entry name" value="RASGEF_CAT"/>
    <property type="match status" value="1"/>
</dbReference>
<dbReference type="SMART" id="SM00228">
    <property type="entry name" value="PDZ"/>
    <property type="match status" value="1"/>
</dbReference>
<feature type="compositionally biased region" description="Low complexity" evidence="10">
    <location>
        <begin position="1093"/>
        <end position="1111"/>
    </location>
</feature>
<dbReference type="Gene3D" id="1.20.870.10">
    <property type="entry name" value="Son of sevenless (SoS) protein Chain: S domain 1"/>
    <property type="match status" value="1"/>
</dbReference>
<dbReference type="SMART" id="SM00314">
    <property type="entry name" value="RA"/>
    <property type="match status" value="1"/>
</dbReference>
<feature type="compositionally biased region" description="Low complexity" evidence="10">
    <location>
        <begin position="1305"/>
        <end position="1314"/>
    </location>
</feature>
<dbReference type="InterPro" id="IPR036964">
    <property type="entry name" value="RASGEF_cat_dom_sf"/>
</dbReference>
<feature type="domain" description="PDZ" evidence="13">
    <location>
        <begin position="366"/>
        <end position="436"/>
    </location>
</feature>
<dbReference type="OrthoDB" id="546434at2759"/>
<dbReference type="Pfam" id="PF00617">
    <property type="entry name" value="RasGEF"/>
    <property type="match status" value="1"/>
</dbReference>
<dbReference type="PANTHER" id="PTHR45161:SF4">
    <property type="entry name" value="RAP GUANINE NUCLEOTIDE EXCHANGE FACTOR 6"/>
    <property type="match status" value="1"/>
</dbReference>
<dbReference type="SUPFAM" id="SSF54236">
    <property type="entry name" value="Ubiquitin-like"/>
    <property type="match status" value="1"/>
</dbReference>
<dbReference type="GO" id="GO:0005085">
    <property type="term" value="F:guanyl-nucleotide exchange factor activity"/>
    <property type="evidence" value="ECO:0007669"/>
    <property type="project" value="UniProtKB-KW"/>
</dbReference>
<feature type="region of interest" description="Disordered" evidence="10">
    <location>
        <begin position="1"/>
        <end position="80"/>
    </location>
</feature>
<dbReference type="Gene3D" id="2.30.42.10">
    <property type="match status" value="1"/>
</dbReference>
<dbReference type="CDD" id="cd00155">
    <property type="entry name" value="RasGEF"/>
    <property type="match status" value="1"/>
</dbReference>
<dbReference type="PROSITE" id="PS50200">
    <property type="entry name" value="RA"/>
    <property type="match status" value="1"/>
</dbReference>
<dbReference type="FunFam" id="2.30.42.10:FF:000024">
    <property type="entry name" value="rap guanine nucleotide exchange factor 2 isoform X1"/>
    <property type="match status" value="1"/>
</dbReference>
<evidence type="ECO:0008006" key="18">
    <source>
        <dbReference type="Google" id="ProtNLM"/>
    </source>
</evidence>
<organism evidence="16 17">
    <name type="scientific">Hymenochirus boettgeri</name>
    <name type="common">Congo dwarf clawed frog</name>
    <dbReference type="NCBI Taxonomy" id="247094"/>
    <lineage>
        <taxon>Eukaryota</taxon>
        <taxon>Metazoa</taxon>
        <taxon>Chordata</taxon>
        <taxon>Craniata</taxon>
        <taxon>Vertebrata</taxon>
        <taxon>Euteleostomi</taxon>
        <taxon>Amphibia</taxon>
        <taxon>Batrachia</taxon>
        <taxon>Anura</taxon>
        <taxon>Pipoidea</taxon>
        <taxon>Pipidae</taxon>
        <taxon>Pipinae</taxon>
        <taxon>Hymenochirus</taxon>
    </lineage>
</organism>
<evidence type="ECO:0000256" key="9">
    <source>
        <dbReference type="PROSITE-ProRule" id="PRU00168"/>
    </source>
</evidence>
<keyword evidence="8" id="KW-0472">Membrane</keyword>
<dbReference type="InterPro" id="IPR000159">
    <property type="entry name" value="RA_dom"/>
</dbReference>
<dbReference type="Pfam" id="PF00595">
    <property type="entry name" value="PDZ"/>
    <property type="match status" value="1"/>
</dbReference>
<feature type="region of interest" description="Disordered" evidence="10">
    <location>
        <begin position="1293"/>
        <end position="1314"/>
    </location>
</feature>
<evidence type="ECO:0000256" key="10">
    <source>
        <dbReference type="SAM" id="MobiDB-lite"/>
    </source>
</evidence>
<dbReference type="SMART" id="SM00147">
    <property type="entry name" value="RasGEF"/>
    <property type="match status" value="1"/>
</dbReference>
<feature type="domain" description="Ras-associating" evidence="14">
    <location>
        <begin position="587"/>
        <end position="673"/>
    </location>
</feature>
<keyword evidence="4" id="KW-1003">Cell membrane</keyword>
<feature type="non-terminal residue" evidence="16">
    <location>
        <position position="1"/>
    </location>
</feature>
<feature type="region of interest" description="Disordered" evidence="10">
    <location>
        <begin position="911"/>
        <end position="931"/>
    </location>
</feature>
<feature type="region of interest" description="Disordered" evidence="10">
    <location>
        <begin position="1029"/>
        <end position="1112"/>
    </location>
</feature>
<dbReference type="Proteomes" id="UP000812440">
    <property type="component" value="Chromosome 3"/>
</dbReference>
<dbReference type="PROSITE" id="PS50106">
    <property type="entry name" value="PDZ"/>
    <property type="match status" value="1"/>
</dbReference>
<dbReference type="SUPFAM" id="SSF51206">
    <property type="entry name" value="cAMP-binding domain-like"/>
    <property type="match status" value="1"/>
</dbReference>
<reference evidence="16" key="1">
    <citation type="thesis" date="2020" institute="ProQuest LLC" country="789 East Eisenhower Parkway, Ann Arbor, MI, USA">
        <title>Comparative Genomics and Chromosome Evolution.</title>
        <authorList>
            <person name="Mudd A.B."/>
        </authorList>
    </citation>
    <scope>NUCLEOTIDE SEQUENCE</scope>
    <source>
        <strain evidence="16">Female2</strain>
        <tissue evidence="16">Blood</tissue>
    </source>
</reference>
<feature type="domain" description="Ras-GEF" evidence="11">
    <location>
        <begin position="698"/>
        <end position="926"/>
    </location>
</feature>
<evidence type="ECO:0000256" key="8">
    <source>
        <dbReference type="ARBA" id="ARBA00023136"/>
    </source>
</evidence>
<evidence type="ECO:0000259" key="13">
    <source>
        <dbReference type="PROSITE" id="PS50106"/>
    </source>
</evidence>
<evidence type="ECO:0000259" key="12">
    <source>
        <dbReference type="PROSITE" id="PS50042"/>
    </source>
</evidence>
<evidence type="ECO:0000256" key="4">
    <source>
        <dbReference type="ARBA" id="ARBA00022475"/>
    </source>
</evidence>
<dbReference type="SUPFAM" id="SSF48366">
    <property type="entry name" value="Ras GEF"/>
    <property type="match status" value="1"/>
</dbReference>
<dbReference type="SMART" id="SM00229">
    <property type="entry name" value="RasGEFN"/>
    <property type="match status" value="1"/>
</dbReference>
<dbReference type="GO" id="GO:0005737">
    <property type="term" value="C:cytoplasm"/>
    <property type="evidence" value="ECO:0007669"/>
    <property type="project" value="UniProtKB-SubCell"/>
</dbReference>
<dbReference type="InterPro" id="IPR001478">
    <property type="entry name" value="PDZ"/>
</dbReference>
<evidence type="ECO:0000256" key="7">
    <source>
        <dbReference type="ARBA" id="ARBA00022658"/>
    </source>
</evidence>
<keyword evidence="17" id="KW-1185">Reference proteome</keyword>
<dbReference type="CDD" id="cd00038">
    <property type="entry name" value="CAP_ED"/>
    <property type="match status" value="1"/>
</dbReference>
<sequence>LPADLSKMHFTDSPHGHVSHVSSSQSGCSIASDSGSSSLSDIYQATESEVGDVDLTGLPEAPVDSEDEEEEDEDIDRASDSLLGRDIVRECLEKDPADRTDDDIEQLLEFMHQLPAFVNMTMSVRRQLCSVMIFEVVEQTGAIIIEDGQELDSWYVILNGTVEISHSDGRMENLCMGNSFGINPSLEIQYMDGVVKTKVDDCQFVCIAQQDYFRILNHVEKNTHKVKEKGEIVMVNEHRELDRSGTRKGHIVIQGTPERLTMHLIEEHSIVDPTYIEDFLLTYRTFLSNPMEVGGKLLEWFKDDSLRDKVTRVVLLWVNNHFNDFEGESAMTKFLEEFEKNLEDAKMKGHLRLLNIACAAKAKWRQITLLKSARESPLFFTFLGGSDKGFGIFVESVVAASKAAEAGLKRGDQIMEVNGQNFENITYAKALEILKNNTHLSITVKTNIFVFKELLSRSGQEKKNGIPHIPRIAEKKSNRYSIPDLPHDMEQMFPRDRTSKKIKANTVSGGRNRIRKILDRTRFSILPPKPFSDGNVTQSQDDSIVGTRQCRHSVAIMPIPGTLSSSSPDLLQPTTSMLDFSNPADFPDQVIRVFKADQQSCYIILSKDTTAKEVVTQALHEFSLAGATDTYSLCEVSVSPECVIKQRRLPDQFSKLADRIQLNGRYYLKNNMETETLCSDEDAQELLRESHISLLQLSTIEVATQLSMRDFDLFRNIEPTEYIDNLFKLDSKKGNVRLKQFEEVINQETFWVATEILKEPNQIKRMKIVKHFIKIALHCRECKNFNSMFAIISGLNLASVARLRGTWEKLPSKYEKLLRDLQDLFDPSRNMAKYRNILSSQSMQPPIIPLFPVVKKDITFLHEGNDSVVDGLVNFEKLRMIAKEIRHVIRMTSANMDPAVMFRQRSLSQGSTNSNMLDVQGGAHKKRARRSSLLNAKKLYEDAQMSRRVKQYLSNLNVETDEEKFQIMSFQCEMSYSTLTKSVGERKSAKCEMSPAPLRPAGQITKVHIHQQNRMSQVLQVPSVNLYPIRKKGPSNQHIPSTSGSPQKTCSVTDEAAVKTQTEDSVSLLSSLHSSPPGSPQGSPHKAVNTSKSENSSQANLSGSSSSLTSDPSHKVFNQHCYGIGYAIMPSAKSENFSDSSHSEISSRSSLVSNCSVDSMPTALQEEKCLPHSHLEVTGTTEKKEVLHTAEHKPPCSSWLHARHPVMQTVTACAGKEEISHDRITLDPADSGRGSWTSCSSNSHENFHAFQNQKGLDLLSTYHPSHTEAQITVAESTNCCAGESYYDNCSNNSRQSGNSLELNESQQSWTSTSSVSDTYETNFDTIKRKVLETEAGEKTEATDNQFADVSYKTIKSATDKGLIVYCVTSSKKDDRYREPPPTPPGYLGISLADIKDGQSHQPILKPPDYSVAIQRSKMVHKDLSKHSSTSLGNEQMSRVSQKMLTNWHNSHQPYPNVKDLAITYNEEDDDEQVSAV</sequence>
<feature type="compositionally biased region" description="Basic and acidic residues" evidence="10">
    <location>
        <begin position="1"/>
        <end position="15"/>
    </location>
</feature>
<dbReference type="InterPro" id="IPR029071">
    <property type="entry name" value="Ubiquitin-like_domsf"/>
</dbReference>
<dbReference type="SMART" id="SM00100">
    <property type="entry name" value="cNMP"/>
    <property type="match status" value="1"/>
</dbReference>
<keyword evidence="5" id="KW-0963">Cytoplasm</keyword>
<feature type="compositionally biased region" description="Polar residues" evidence="10">
    <location>
        <begin position="1034"/>
        <end position="1052"/>
    </location>
</feature>
<evidence type="ECO:0000313" key="16">
    <source>
        <dbReference type="EMBL" id="KAG8439114.1"/>
    </source>
</evidence>
<evidence type="ECO:0000256" key="5">
    <source>
        <dbReference type="ARBA" id="ARBA00022490"/>
    </source>
</evidence>
<dbReference type="EMBL" id="JAACNH010000006">
    <property type="protein sequence ID" value="KAG8439114.1"/>
    <property type="molecule type" value="Genomic_DNA"/>
</dbReference>
<dbReference type="GO" id="GO:0007264">
    <property type="term" value="P:small GTPase-mediated signal transduction"/>
    <property type="evidence" value="ECO:0007669"/>
    <property type="project" value="InterPro"/>
</dbReference>
<dbReference type="FunFam" id="1.20.870.10:FF:000001">
    <property type="entry name" value="rap guanine nucleotide exchange factor 2 isoform X2"/>
    <property type="match status" value="1"/>
</dbReference>
<evidence type="ECO:0000256" key="6">
    <source>
        <dbReference type="ARBA" id="ARBA00022553"/>
    </source>
</evidence>
<feature type="compositionally biased region" description="Low complexity" evidence="10">
    <location>
        <begin position="19"/>
        <end position="40"/>
    </location>
</feature>
<dbReference type="InterPro" id="IPR001895">
    <property type="entry name" value="RASGEF_cat_dom"/>
</dbReference>
<dbReference type="CDD" id="cd01785">
    <property type="entry name" value="RA_PDZ-GEF1"/>
    <property type="match status" value="1"/>
</dbReference>
<dbReference type="InterPro" id="IPR000595">
    <property type="entry name" value="cNMP-bd_dom"/>
</dbReference>
<dbReference type="PANTHER" id="PTHR45161">
    <property type="entry name" value="CYTOSKELETON-ASSOCIATED PROTEIN 4"/>
    <property type="match status" value="1"/>
</dbReference>
<comment type="similarity">
    <text evidence="3">Belongs to the RAPGEF2 family.</text>
</comment>
<evidence type="ECO:0000313" key="17">
    <source>
        <dbReference type="Proteomes" id="UP000812440"/>
    </source>
</evidence>
<dbReference type="Pfam" id="PF00788">
    <property type="entry name" value="RA"/>
    <property type="match status" value="1"/>
</dbReference>
<evidence type="ECO:0000259" key="14">
    <source>
        <dbReference type="PROSITE" id="PS50200"/>
    </source>
</evidence>
<evidence type="ECO:0000259" key="11">
    <source>
        <dbReference type="PROSITE" id="PS50009"/>
    </source>
</evidence>
<dbReference type="Gene3D" id="1.10.840.10">
    <property type="entry name" value="Ras guanine-nucleotide exchange factors catalytic domain"/>
    <property type="match status" value="1"/>
</dbReference>
<dbReference type="InterPro" id="IPR000651">
    <property type="entry name" value="Ras-like_Gua-exchang_fac_N"/>
</dbReference>
<evidence type="ECO:0000256" key="3">
    <source>
        <dbReference type="ARBA" id="ARBA00010829"/>
    </source>
</evidence>
<dbReference type="InterPro" id="IPR018490">
    <property type="entry name" value="cNMP-bd_dom_sf"/>
</dbReference>
<name>A0A8T2J6M0_9PIPI</name>
<evidence type="ECO:0000256" key="2">
    <source>
        <dbReference type="ARBA" id="ARBA00004496"/>
    </source>
</evidence>
<evidence type="ECO:0000256" key="1">
    <source>
        <dbReference type="ARBA" id="ARBA00004236"/>
    </source>
</evidence>
<dbReference type="Gene3D" id="2.60.120.10">
    <property type="entry name" value="Jelly Rolls"/>
    <property type="match status" value="1"/>
</dbReference>
<dbReference type="PROSITE" id="PS50042">
    <property type="entry name" value="CNMP_BINDING_3"/>
    <property type="match status" value="1"/>
</dbReference>
<dbReference type="FunFam" id="1.10.840.10:FF:000001">
    <property type="entry name" value="Rap guanine nucleotide exchange factor (GEF) 6"/>
    <property type="match status" value="1"/>
</dbReference>
<keyword evidence="6" id="KW-0597">Phosphoprotein</keyword>
<dbReference type="CDD" id="cd06755">
    <property type="entry name" value="PDZ_RapGEF2_RapGEF6-like"/>
    <property type="match status" value="1"/>
</dbReference>
<feature type="domain" description="Cyclic nucleotide-binding" evidence="12">
    <location>
        <begin position="116"/>
        <end position="181"/>
    </location>
</feature>
<dbReference type="CDD" id="cd06224">
    <property type="entry name" value="REM"/>
    <property type="match status" value="1"/>
</dbReference>
<proteinExistence type="inferred from homology"/>
<feature type="domain" description="N-terminal Ras-GEF" evidence="15">
    <location>
        <begin position="248"/>
        <end position="361"/>
    </location>
</feature>